<evidence type="ECO:0000313" key="2">
    <source>
        <dbReference type="EMBL" id="KAF3770633.1"/>
    </source>
</evidence>
<organism evidence="2 3">
    <name type="scientific">Cryphonectria parasitica (strain ATCC 38755 / EP155)</name>
    <dbReference type="NCBI Taxonomy" id="660469"/>
    <lineage>
        <taxon>Eukaryota</taxon>
        <taxon>Fungi</taxon>
        <taxon>Dikarya</taxon>
        <taxon>Ascomycota</taxon>
        <taxon>Pezizomycotina</taxon>
        <taxon>Sordariomycetes</taxon>
        <taxon>Sordariomycetidae</taxon>
        <taxon>Diaporthales</taxon>
        <taxon>Cryphonectriaceae</taxon>
        <taxon>Cryphonectria-Endothia species complex</taxon>
        <taxon>Cryphonectria</taxon>
    </lineage>
</organism>
<accession>A0A9P4YCM4</accession>
<evidence type="ECO:0000313" key="3">
    <source>
        <dbReference type="Proteomes" id="UP000803844"/>
    </source>
</evidence>
<dbReference type="AlphaFoldDB" id="A0A9P4YCM4"/>
<gene>
    <name evidence="2" type="ORF">M406DRAFT_336259</name>
</gene>
<dbReference type="GeneID" id="63838257"/>
<name>A0A9P4YCM4_CRYP1</name>
<feature type="compositionally biased region" description="Acidic residues" evidence="1">
    <location>
        <begin position="128"/>
        <end position="137"/>
    </location>
</feature>
<proteinExistence type="predicted"/>
<sequence length="150" mass="16717">MARVKEQGMLAKDIDLLYGGGGTRSASPRKRSRTSSEQGRDEVEWGSAYDWNGRGWRDTTVSRDEERCRKRTRDEDVRHGKRRRVYASDISAVPSLAEIGSSASVSSVSPRLGPSLPVEHARSKEDHDQDYDLEQDPELQLGQASSTPCP</sequence>
<comment type="caution">
    <text evidence="2">The sequence shown here is derived from an EMBL/GenBank/DDBJ whole genome shotgun (WGS) entry which is preliminary data.</text>
</comment>
<reference evidence="2" key="1">
    <citation type="journal article" date="2020" name="Phytopathology">
        <title>Genome sequence of the chestnut blight fungus Cryphonectria parasitica EP155: A fundamental resource for an archetypical invasive plant pathogen.</title>
        <authorList>
            <person name="Crouch J.A."/>
            <person name="Dawe A."/>
            <person name="Aerts A."/>
            <person name="Barry K."/>
            <person name="Churchill A.C.L."/>
            <person name="Grimwood J."/>
            <person name="Hillman B."/>
            <person name="Milgroom M.G."/>
            <person name="Pangilinan J."/>
            <person name="Smith M."/>
            <person name="Salamov A."/>
            <person name="Schmutz J."/>
            <person name="Yadav J."/>
            <person name="Grigoriev I.V."/>
            <person name="Nuss D."/>
        </authorList>
    </citation>
    <scope>NUCLEOTIDE SEQUENCE</scope>
    <source>
        <strain evidence="2">EP155</strain>
    </source>
</reference>
<evidence type="ECO:0000256" key="1">
    <source>
        <dbReference type="SAM" id="MobiDB-lite"/>
    </source>
</evidence>
<feature type="region of interest" description="Disordered" evidence="1">
    <location>
        <begin position="14"/>
        <end position="82"/>
    </location>
</feature>
<dbReference type="Proteomes" id="UP000803844">
    <property type="component" value="Unassembled WGS sequence"/>
</dbReference>
<feature type="compositionally biased region" description="Basic and acidic residues" evidence="1">
    <location>
        <begin position="55"/>
        <end position="78"/>
    </location>
</feature>
<dbReference type="RefSeq" id="XP_040781594.1">
    <property type="nucleotide sequence ID" value="XM_040921128.1"/>
</dbReference>
<feature type="region of interest" description="Disordered" evidence="1">
    <location>
        <begin position="100"/>
        <end position="150"/>
    </location>
</feature>
<keyword evidence="3" id="KW-1185">Reference proteome</keyword>
<dbReference type="EMBL" id="MU032344">
    <property type="protein sequence ID" value="KAF3770633.1"/>
    <property type="molecule type" value="Genomic_DNA"/>
</dbReference>
<protein>
    <submittedName>
        <fullName evidence="2">Uncharacterized protein</fullName>
    </submittedName>
</protein>